<dbReference type="SUPFAM" id="SSF53098">
    <property type="entry name" value="Ribonuclease H-like"/>
    <property type="match status" value="1"/>
</dbReference>
<keyword evidence="8 11" id="KW-0255">Endonuclease</keyword>
<dbReference type="Pfam" id="PF01351">
    <property type="entry name" value="RNase_HII"/>
    <property type="match status" value="1"/>
</dbReference>
<dbReference type="GO" id="GO:0032299">
    <property type="term" value="C:ribonuclease H2 complex"/>
    <property type="evidence" value="ECO:0007669"/>
    <property type="project" value="TreeGrafter"/>
</dbReference>
<comment type="catalytic activity">
    <reaction evidence="1 11 12">
        <text>Endonucleolytic cleavage to 5'-phosphomonoester.</text>
        <dbReference type="EC" id="3.1.26.4"/>
    </reaction>
</comment>
<keyword evidence="5" id="KW-0963">Cytoplasm</keyword>
<evidence type="ECO:0000256" key="1">
    <source>
        <dbReference type="ARBA" id="ARBA00000077"/>
    </source>
</evidence>
<dbReference type="Proteomes" id="UP000177152">
    <property type="component" value="Unassembled WGS sequence"/>
</dbReference>
<comment type="function">
    <text evidence="2 12">Endonuclease that specifically degrades the RNA of RNA-DNA hybrids.</text>
</comment>
<dbReference type="GO" id="GO:0006298">
    <property type="term" value="P:mismatch repair"/>
    <property type="evidence" value="ECO:0007669"/>
    <property type="project" value="TreeGrafter"/>
</dbReference>
<reference evidence="14 15" key="1">
    <citation type="journal article" date="2016" name="Nat. Commun.">
        <title>Thousands of microbial genomes shed light on interconnected biogeochemical processes in an aquifer system.</title>
        <authorList>
            <person name="Anantharaman K."/>
            <person name="Brown C.T."/>
            <person name="Hug L.A."/>
            <person name="Sharon I."/>
            <person name="Castelle C.J."/>
            <person name="Probst A.J."/>
            <person name="Thomas B.C."/>
            <person name="Singh A."/>
            <person name="Wilkins M.J."/>
            <person name="Karaoz U."/>
            <person name="Brodie E.L."/>
            <person name="Williams K.H."/>
            <person name="Hubbard S.S."/>
            <person name="Banfield J.F."/>
        </authorList>
    </citation>
    <scope>NUCLEOTIDE SEQUENCE [LARGE SCALE GENOMIC DNA]</scope>
</reference>
<dbReference type="InterPro" id="IPR036397">
    <property type="entry name" value="RNaseH_sf"/>
</dbReference>
<keyword evidence="9 11" id="KW-0378">Hydrolase</keyword>
<comment type="cofactor">
    <cofactor evidence="11">
        <name>Mn(2+)</name>
        <dbReference type="ChEBI" id="CHEBI:29035"/>
    </cofactor>
    <cofactor evidence="11">
        <name>Mg(2+)</name>
        <dbReference type="ChEBI" id="CHEBI:18420"/>
    </cofactor>
    <text evidence="11">Manganese or magnesium. Binds 1 divalent metal ion per monomer in the absence of substrate. May bind a second metal ion after substrate binding.</text>
</comment>
<dbReference type="GO" id="GO:0004523">
    <property type="term" value="F:RNA-DNA hybrid ribonuclease activity"/>
    <property type="evidence" value="ECO:0007669"/>
    <property type="project" value="UniProtKB-UniRule"/>
</dbReference>
<evidence type="ECO:0000256" key="5">
    <source>
        <dbReference type="ARBA" id="ARBA00022490"/>
    </source>
</evidence>
<feature type="binding site" evidence="11">
    <location>
        <position position="17"/>
    </location>
    <ligand>
        <name>a divalent metal cation</name>
        <dbReference type="ChEBI" id="CHEBI:60240"/>
    </ligand>
</feature>
<dbReference type="PROSITE" id="PS51975">
    <property type="entry name" value="RNASE_H_2"/>
    <property type="match status" value="1"/>
</dbReference>
<evidence type="ECO:0000256" key="10">
    <source>
        <dbReference type="ARBA" id="ARBA00023211"/>
    </source>
</evidence>
<dbReference type="GO" id="GO:0046872">
    <property type="term" value="F:metal ion binding"/>
    <property type="evidence" value="ECO:0007669"/>
    <property type="project" value="UniProtKB-KW"/>
</dbReference>
<feature type="binding site" evidence="11">
    <location>
        <position position="126"/>
    </location>
    <ligand>
        <name>a divalent metal cation</name>
        <dbReference type="ChEBI" id="CHEBI:60240"/>
    </ligand>
</feature>
<evidence type="ECO:0000256" key="8">
    <source>
        <dbReference type="ARBA" id="ARBA00022759"/>
    </source>
</evidence>
<evidence type="ECO:0000256" key="7">
    <source>
        <dbReference type="ARBA" id="ARBA00022723"/>
    </source>
</evidence>
<comment type="caution">
    <text evidence="14">The sequence shown here is derived from an EMBL/GenBank/DDBJ whole genome shotgun (WGS) entry which is preliminary data.</text>
</comment>
<dbReference type="Gene3D" id="3.30.420.10">
    <property type="entry name" value="Ribonuclease H-like superfamily/Ribonuclease H"/>
    <property type="match status" value="1"/>
</dbReference>
<feature type="domain" description="RNase H type-2" evidence="13">
    <location>
        <begin position="10"/>
        <end position="208"/>
    </location>
</feature>
<comment type="similarity">
    <text evidence="4">Belongs to the RNase HII family. RnhC subfamily.</text>
</comment>
<proteinExistence type="inferred from homology"/>
<evidence type="ECO:0000259" key="13">
    <source>
        <dbReference type="PROSITE" id="PS51975"/>
    </source>
</evidence>
<dbReference type="InterPro" id="IPR001352">
    <property type="entry name" value="RNase_HII/HIII"/>
</dbReference>
<dbReference type="CDD" id="cd07182">
    <property type="entry name" value="RNase_HII_bacteria_HII_like"/>
    <property type="match status" value="1"/>
</dbReference>
<dbReference type="AlphaFoldDB" id="A0A1G2K6J0"/>
<protein>
    <recommendedName>
        <fullName evidence="12">Ribonuclease</fullName>
        <ecNumber evidence="12">3.1.26.4</ecNumber>
    </recommendedName>
</protein>
<evidence type="ECO:0000256" key="4">
    <source>
        <dbReference type="ARBA" id="ARBA00008378"/>
    </source>
</evidence>
<gene>
    <name evidence="14" type="ORF">A2633_03880</name>
</gene>
<dbReference type="EC" id="3.1.26.4" evidence="12"/>
<evidence type="ECO:0000256" key="3">
    <source>
        <dbReference type="ARBA" id="ARBA00004496"/>
    </source>
</evidence>
<dbReference type="NCBIfam" id="NF000595">
    <property type="entry name" value="PRK00015.1-3"/>
    <property type="match status" value="1"/>
</dbReference>
<evidence type="ECO:0000256" key="6">
    <source>
        <dbReference type="ARBA" id="ARBA00022722"/>
    </source>
</evidence>
<dbReference type="InterPro" id="IPR022898">
    <property type="entry name" value="RNase_HII"/>
</dbReference>
<name>A0A1G2K6J0_9BACT</name>
<dbReference type="PANTHER" id="PTHR10954">
    <property type="entry name" value="RIBONUCLEASE H2 SUBUNIT A"/>
    <property type="match status" value="1"/>
</dbReference>
<keyword evidence="10" id="KW-0464">Manganese</keyword>
<sequence length="208" mass="23458">MVSRKKSRQWYVIGIDEAGRGPLAGPVVVAGICVQNAGGAVSAHRAFSALEFDSFFNGIRDSKKISEKKREEWYRKITKNPAIQWAVAVVDHDVIDRINILQATNRGVHDVYKKLSFSASVPALLDGGLSLPKPAPFQAIIKGDEKIPLISAASIIAKVTRDRIMRKLHKKYPRYRFDLHKGYGTKLHRKLIKRFGRSQVHRRSFQIS</sequence>
<comment type="subcellular location">
    <subcellularLocation>
        <location evidence="3">Cytoplasm</location>
    </subcellularLocation>
</comment>
<feature type="binding site" evidence="11">
    <location>
        <position position="16"/>
    </location>
    <ligand>
        <name>a divalent metal cation</name>
        <dbReference type="ChEBI" id="CHEBI:60240"/>
    </ligand>
</feature>
<evidence type="ECO:0000256" key="11">
    <source>
        <dbReference type="PROSITE-ProRule" id="PRU01319"/>
    </source>
</evidence>
<evidence type="ECO:0000256" key="12">
    <source>
        <dbReference type="RuleBase" id="RU003515"/>
    </source>
</evidence>
<dbReference type="PANTHER" id="PTHR10954:SF23">
    <property type="entry name" value="RIBONUCLEASE"/>
    <property type="match status" value="1"/>
</dbReference>
<evidence type="ECO:0000313" key="15">
    <source>
        <dbReference type="Proteomes" id="UP000177152"/>
    </source>
</evidence>
<dbReference type="GO" id="GO:0043137">
    <property type="term" value="P:DNA replication, removal of RNA primer"/>
    <property type="evidence" value="ECO:0007669"/>
    <property type="project" value="TreeGrafter"/>
</dbReference>
<dbReference type="InterPro" id="IPR012337">
    <property type="entry name" value="RNaseH-like_sf"/>
</dbReference>
<evidence type="ECO:0000256" key="2">
    <source>
        <dbReference type="ARBA" id="ARBA00004065"/>
    </source>
</evidence>
<accession>A0A1G2K6J0</accession>
<evidence type="ECO:0000313" key="14">
    <source>
        <dbReference type="EMBL" id="OGZ94100.1"/>
    </source>
</evidence>
<keyword evidence="7 11" id="KW-0479">Metal-binding</keyword>
<dbReference type="InterPro" id="IPR024567">
    <property type="entry name" value="RNase_HII/HIII_dom"/>
</dbReference>
<dbReference type="GO" id="GO:0005737">
    <property type="term" value="C:cytoplasm"/>
    <property type="evidence" value="ECO:0007669"/>
    <property type="project" value="UniProtKB-SubCell"/>
</dbReference>
<organism evidence="14 15">
    <name type="scientific">Candidatus Sungbacteria bacterium RIFCSPHIGHO2_01_FULL_47_32</name>
    <dbReference type="NCBI Taxonomy" id="1802264"/>
    <lineage>
        <taxon>Bacteria</taxon>
        <taxon>Candidatus Sungiibacteriota</taxon>
    </lineage>
</organism>
<keyword evidence="6 11" id="KW-0540">Nuclease</keyword>
<evidence type="ECO:0000256" key="9">
    <source>
        <dbReference type="ARBA" id="ARBA00022801"/>
    </source>
</evidence>
<dbReference type="GO" id="GO:0003723">
    <property type="term" value="F:RNA binding"/>
    <property type="evidence" value="ECO:0007669"/>
    <property type="project" value="UniProtKB-UniRule"/>
</dbReference>
<dbReference type="EMBL" id="MHQC01000044">
    <property type="protein sequence ID" value="OGZ94100.1"/>
    <property type="molecule type" value="Genomic_DNA"/>
</dbReference>